<accession>A0A1G8VV54</accession>
<keyword evidence="3" id="KW-1185">Reference proteome</keyword>
<dbReference type="AlphaFoldDB" id="A0A1G8VV54"/>
<feature type="transmembrane region" description="Helical" evidence="1">
    <location>
        <begin position="113"/>
        <end position="131"/>
    </location>
</feature>
<dbReference type="SMART" id="SM01251">
    <property type="entry name" value="KbaA"/>
    <property type="match status" value="1"/>
</dbReference>
<evidence type="ECO:0000313" key="2">
    <source>
        <dbReference type="EMBL" id="SDJ69954.1"/>
    </source>
</evidence>
<keyword evidence="1" id="KW-0472">Membrane</keyword>
<protein>
    <submittedName>
        <fullName evidence="2">KinB signaling pathway activation protein</fullName>
    </submittedName>
</protein>
<organism evidence="2 3">
    <name type="scientific">Salimicrobium halophilum</name>
    <dbReference type="NCBI Taxonomy" id="86666"/>
    <lineage>
        <taxon>Bacteria</taxon>
        <taxon>Bacillati</taxon>
        <taxon>Bacillota</taxon>
        <taxon>Bacilli</taxon>
        <taxon>Bacillales</taxon>
        <taxon>Bacillaceae</taxon>
        <taxon>Salimicrobium</taxon>
    </lineage>
</organism>
<dbReference type="STRING" id="86666.SAMN04490247_2892"/>
<dbReference type="GO" id="GO:0045881">
    <property type="term" value="P:positive regulation of sporulation resulting in formation of a cellular spore"/>
    <property type="evidence" value="ECO:0007669"/>
    <property type="project" value="InterPro"/>
</dbReference>
<keyword evidence="1" id="KW-1133">Transmembrane helix</keyword>
<feature type="transmembrane region" description="Helical" evidence="1">
    <location>
        <begin position="169"/>
        <end position="188"/>
    </location>
</feature>
<name>A0A1G8VV54_9BACI</name>
<evidence type="ECO:0000256" key="1">
    <source>
        <dbReference type="SAM" id="Phobius"/>
    </source>
</evidence>
<feature type="transmembrane region" description="Helical" evidence="1">
    <location>
        <begin position="48"/>
        <end position="72"/>
    </location>
</feature>
<dbReference type="PIRSF" id="PIRSF029886">
    <property type="entry name" value="KBAA"/>
    <property type="match status" value="1"/>
</dbReference>
<dbReference type="RefSeq" id="WP_093194564.1">
    <property type="nucleotide sequence ID" value="NZ_FNEV01000011.1"/>
</dbReference>
<dbReference type="InterPro" id="IPR024164">
    <property type="entry name" value="KinB-signalling_activ"/>
</dbReference>
<reference evidence="3" key="1">
    <citation type="submission" date="2016-10" db="EMBL/GenBank/DDBJ databases">
        <authorList>
            <person name="Varghese N."/>
            <person name="Submissions S."/>
        </authorList>
    </citation>
    <scope>NUCLEOTIDE SEQUENCE [LARGE SCALE GENOMIC DNA]</scope>
    <source>
        <strain evidence="3">DSM 4771</strain>
    </source>
</reference>
<feature type="transmembrane region" description="Helical" evidence="1">
    <location>
        <begin position="84"/>
        <end position="107"/>
    </location>
</feature>
<feature type="transmembrane region" description="Helical" evidence="1">
    <location>
        <begin position="7"/>
        <end position="28"/>
    </location>
</feature>
<dbReference type="OrthoDB" id="2374256at2"/>
<sequence length="198" mass="22882">MNTRKWVRMFMTTLVLGGLVVLFASFFFRPDAYKEAMDPFRLGEFFGVLLFFLGYGLIFSVISQMGFFAYLMINQFALGMFRGFWRPLQAFLIVFTLFDLVYFRYLADNDGSILGYLAVAVGLFLLSYVVAKRKAYETNDYAFLPALFFMVVITTVEWLPGLYLDDSAYTWLMIIGLFVCNAYQLLLLHRLTGTVREA</sequence>
<gene>
    <name evidence="2" type="ORF">SAMN04490247_2892</name>
</gene>
<dbReference type="EMBL" id="FNEV01000011">
    <property type="protein sequence ID" value="SDJ69954.1"/>
    <property type="molecule type" value="Genomic_DNA"/>
</dbReference>
<keyword evidence="1" id="KW-0812">Transmembrane</keyword>
<feature type="transmembrane region" description="Helical" evidence="1">
    <location>
        <begin position="143"/>
        <end position="163"/>
    </location>
</feature>
<dbReference type="Proteomes" id="UP000199225">
    <property type="component" value="Unassembled WGS sequence"/>
</dbReference>
<proteinExistence type="predicted"/>
<evidence type="ECO:0000313" key="3">
    <source>
        <dbReference type="Proteomes" id="UP000199225"/>
    </source>
</evidence>
<dbReference type="Pfam" id="PF14089">
    <property type="entry name" value="KbaA"/>
    <property type="match status" value="1"/>
</dbReference>